<sequence length="77" mass="8856">MSGKSVKKALDTTKETPITEFYSPEWGRLHRSSYRLTLLHLGNPLNISQIQKLKSFTTVLPTPSQNFLYFFRHASSL</sequence>
<gene>
    <name evidence="1" type="ORF">EUGRSUZ_D01228</name>
</gene>
<protein>
    <submittedName>
        <fullName evidence="1">Uncharacterized protein</fullName>
    </submittedName>
</protein>
<organism evidence="1">
    <name type="scientific">Eucalyptus grandis</name>
    <name type="common">Flooded gum</name>
    <dbReference type="NCBI Taxonomy" id="71139"/>
    <lineage>
        <taxon>Eukaryota</taxon>
        <taxon>Viridiplantae</taxon>
        <taxon>Streptophyta</taxon>
        <taxon>Embryophyta</taxon>
        <taxon>Tracheophyta</taxon>
        <taxon>Spermatophyta</taxon>
        <taxon>Magnoliopsida</taxon>
        <taxon>eudicotyledons</taxon>
        <taxon>Gunneridae</taxon>
        <taxon>Pentapetalae</taxon>
        <taxon>rosids</taxon>
        <taxon>malvids</taxon>
        <taxon>Myrtales</taxon>
        <taxon>Myrtaceae</taxon>
        <taxon>Myrtoideae</taxon>
        <taxon>Eucalypteae</taxon>
        <taxon>Eucalyptus</taxon>
    </lineage>
</organism>
<dbReference type="InParanoid" id="A0A059CES7"/>
<dbReference type="AlphaFoldDB" id="A0A059CES7"/>
<proteinExistence type="predicted"/>
<name>A0A059CES7_EUCGR</name>
<dbReference type="EMBL" id="KK198756">
    <property type="protein sequence ID" value="KCW76877.1"/>
    <property type="molecule type" value="Genomic_DNA"/>
</dbReference>
<evidence type="ECO:0000313" key="1">
    <source>
        <dbReference type="EMBL" id="KCW76877.1"/>
    </source>
</evidence>
<reference evidence="1" key="1">
    <citation type="submission" date="2013-07" db="EMBL/GenBank/DDBJ databases">
        <title>The genome of Eucalyptus grandis.</title>
        <authorList>
            <person name="Schmutz J."/>
            <person name="Hayes R."/>
            <person name="Myburg A."/>
            <person name="Tuskan G."/>
            <person name="Grattapaglia D."/>
            <person name="Rokhsar D.S."/>
        </authorList>
    </citation>
    <scope>NUCLEOTIDE SEQUENCE</scope>
    <source>
        <tissue evidence="1">Leaf extractions</tissue>
    </source>
</reference>
<dbReference type="Gramene" id="KCW76877">
    <property type="protein sequence ID" value="KCW76877"/>
    <property type="gene ID" value="EUGRSUZ_D01228"/>
</dbReference>
<accession>A0A059CES7</accession>